<dbReference type="PANTHER" id="PTHR43569:SF2">
    <property type="entry name" value="AMIDOHYDROLASE-RELATED DOMAIN-CONTAINING PROTEIN"/>
    <property type="match status" value="1"/>
</dbReference>
<feature type="domain" description="Amidohydrolase-related" evidence="1">
    <location>
        <begin position="3"/>
        <end position="279"/>
    </location>
</feature>
<dbReference type="AlphaFoldDB" id="A0A9X1FTA7"/>
<keyword evidence="3" id="KW-1185">Reference proteome</keyword>
<dbReference type="PANTHER" id="PTHR43569">
    <property type="entry name" value="AMIDOHYDROLASE"/>
    <property type="match status" value="1"/>
</dbReference>
<gene>
    <name evidence="2" type="ORF">KX928_06310</name>
</gene>
<evidence type="ECO:0000259" key="1">
    <source>
        <dbReference type="Pfam" id="PF04909"/>
    </source>
</evidence>
<evidence type="ECO:0000313" key="3">
    <source>
        <dbReference type="Proteomes" id="UP001138661"/>
    </source>
</evidence>
<organism evidence="2 3">
    <name type="scientific">Roseobacter insulae</name>
    <dbReference type="NCBI Taxonomy" id="2859783"/>
    <lineage>
        <taxon>Bacteria</taxon>
        <taxon>Pseudomonadati</taxon>
        <taxon>Pseudomonadota</taxon>
        <taxon>Alphaproteobacteria</taxon>
        <taxon>Rhodobacterales</taxon>
        <taxon>Roseobacteraceae</taxon>
        <taxon>Roseobacter</taxon>
    </lineage>
</organism>
<dbReference type="EMBL" id="JAHXDN010000002">
    <property type="protein sequence ID" value="MBW4707394.1"/>
    <property type="molecule type" value="Genomic_DNA"/>
</dbReference>
<dbReference type="Pfam" id="PF04909">
    <property type="entry name" value="Amidohydro_2"/>
    <property type="match status" value="1"/>
</dbReference>
<dbReference type="InterPro" id="IPR006680">
    <property type="entry name" value="Amidohydro-rel"/>
</dbReference>
<reference evidence="2" key="1">
    <citation type="submission" date="2021-07" db="EMBL/GenBank/DDBJ databases">
        <title>Roseobacter insulae sp. nov., isolated from a tidal flat.</title>
        <authorList>
            <person name="Park S."/>
            <person name="Yoon J.-H."/>
        </authorList>
    </citation>
    <scope>NUCLEOTIDE SEQUENCE</scope>
    <source>
        <strain evidence="2">YSTF-M11</strain>
    </source>
</reference>
<evidence type="ECO:0000313" key="2">
    <source>
        <dbReference type="EMBL" id="MBW4707394.1"/>
    </source>
</evidence>
<protein>
    <submittedName>
        <fullName evidence="2">Amidohydrolase family protein</fullName>
    </submittedName>
</protein>
<accession>A0A9X1FTA7</accession>
<comment type="caution">
    <text evidence="2">The sequence shown here is derived from an EMBL/GenBank/DDBJ whole genome shotgun (WGS) entry which is preliminary data.</text>
</comment>
<dbReference type="InterPro" id="IPR052350">
    <property type="entry name" value="Metallo-dep_Lactonases"/>
</dbReference>
<dbReference type="RefSeq" id="WP_219500222.1">
    <property type="nucleotide sequence ID" value="NZ_JAHXDN010000002.1"/>
</dbReference>
<dbReference type="GO" id="GO:0016787">
    <property type="term" value="F:hydrolase activity"/>
    <property type="evidence" value="ECO:0007669"/>
    <property type="project" value="InterPro"/>
</dbReference>
<name>A0A9X1FTA7_9RHOB</name>
<dbReference type="Proteomes" id="UP001138661">
    <property type="component" value="Unassembled WGS sequence"/>
</dbReference>
<sequence>MKIDAHQHFWQPARGDYDWMPKDNATLNRPYAPDDLAPKLTRHGIDGTVLVQAAATVEETEYMLGLADATPSIKGVVGWINFEDPRQLSHLTRLTAHPKFLGVRPMIQDIPDIDWMLRDDLQWAYRAIVDLDLTFDALGFPQHIPNFLTLMKRYPDMRVVYDHCMKPHIRDQRAGKDAFSDWARGISRLAEETEGYCKLSGLVTEADDGWQADDLRPFALHILGAFGAGRVMWGSDWPVCKLQATYDDWHDLATRFTAHLTPDERADVFGGTAARFYRLG</sequence>
<proteinExistence type="predicted"/>